<keyword evidence="3" id="KW-1185">Reference proteome</keyword>
<organism evidence="2 3">
    <name type="scientific">Phaeocystidibacter luteus</name>
    <dbReference type="NCBI Taxonomy" id="911197"/>
    <lineage>
        <taxon>Bacteria</taxon>
        <taxon>Pseudomonadati</taxon>
        <taxon>Bacteroidota</taxon>
        <taxon>Flavobacteriia</taxon>
        <taxon>Flavobacteriales</taxon>
        <taxon>Phaeocystidibacteraceae</taxon>
        <taxon>Phaeocystidibacter</taxon>
    </lineage>
</organism>
<keyword evidence="1" id="KW-0812">Transmembrane</keyword>
<dbReference type="Pfam" id="PF19628">
    <property type="entry name" value="DUF6132"/>
    <property type="match status" value="1"/>
</dbReference>
<name>A0A6N6RIE5_9FLAO</name>
<keyword evidence="1" id="KW-1133">Transmembrane helix</keyword>
<evidence type="ECO:0000256" key="1">
    <source>
        <dbReference type="SAM" id="Phobius"/>
    </source>
</evidence>
<keyword evidence="1" id="KW-0472">Membrane</keyword>
<sequence>MTRFLKNRFFWWGVGIITGALAGYAYYYFYGCTSGSCAITSNPWRSSGYGAMMGVLLFDGLHRKGSWGREE</sequence>
<dbReference type="EMBL" id="WBVO01000003">
    <property type="protein sequence ID" value="KAB2813737.1"/>
    <property type="molecule type" value="Genomic_DNA"/>
</dbReference>
<feature type="transmembrane region" description="Helical" evidence="1">
    <location>
        <begin position="9"/>
        <end position="29"/>
    </location>
</feature>
<comment type="caution">
    <text evidence="2">The sequence shown here is derived from an EMBL/GenBank/DDBJ whole genome shotgun (WGS) entry which is preliminary data.</text>
</comment>
<dbReference type="AlphaFoldDB" id="A0A6N6RIE5"/>
<dbReference type="RefSeq" id="WP_151666939.1">
    <property type="nucleotide sequence ID" value="NZ_WBVO01000003.1"/>
</dbReference>
<reference evidence="2 3" key="1">
    <citation type="submission" date="2019-09" db="EMBL/GenBank/DDBJ databases">
        <title>Genomes of family Cryomorphaceae.</title>
        <authorList>
            <person name="Bowman J.P."/>
        </authorList>
    </citation>
    <scope>NUCLEOTIDE SEQUENCE [LARGE SCALE GENOMIC DNA]</scope>
    <source>
        <strain evidence="2 3">LMG 25704</strain>
    </source>
</reference>
<protein>
    <recommendedName>
        <fullName evidence="4">YtxH domain-containing protein</fullName>
    </recommendedName>
</protein>
<gene>
    <name evidence="2" type="ORF">F8C67_06145</name>
</gene>
<dbReference type="Proteomes" id="UP000468650">
    <property type="component" value="Unassembled WGS sequence"/>
</dbReference>
<evidence type="ECO:0008006" key="4">
    <source>
        <dbReference type="Google" id="ProtNLM"/>
    </source>
</evidence>
<evidence type="ECO:0000313" key="3">
    <source>
        <dbReference type="Proteomes" id="UP000468650"/>
    </source>
</evidence>
<proteinExistence type="predicted"/>
<accession>A0A6N6RIE5</accession>
<dbReference type="OrthoDB" id="2062758at2"/>
<dbReference type="InterPro" id="IPR045764">
    <property type="entry name" value="DUF6132"/>
</dbReference>
<evidence type="ECO:0000313" key="2">
    <source>
        <dbReference type="EMBL" id="KAB2813737.1"/>
    </source>
</evidence>